<dbReference type="InterPro" id="IPR044241">
    <property type="entry name" value="TxlA/HCF164"/>
</dbReference>
<proteinExistence type="inferred from homology"/>
<evidence type="ECO:0000256" key="1">
    <source>
        <dbReference type="ARBA" id="ARBA00004229"/>
    </source>
</evidence>
<feature type="compositionally biased region" description="Low complexity" evidence="12">
    <location>
        <begin position="75"/>
        <end position="84"/>
    </location>
</feature>
<keyword evidence="7" id="KW-0249">Electron transport</keyword>
<evidence type="ECO:0000256" key="12">
    <source>
        <dbReference type="SAM" id="MobiDB-lite"/>
    </source>
</evidence>
<dbReference type="Gramene" id="Manes.12G094700.4.v8.1">
    <property type="protein sequence ID" value="Manes.12G094700.4.v8.1.CDS"/>
    <property type="gene ID" value="Manes.12G094700.v8.1"/>
</dbReference>
<keyword evidence="6" id="KW-0809">Transit peptide</keyword>
<dbReference type="GO" id="GO:0010190">
    <property type="term" value="P:cytochrome b6f complex assembly"/>
    <property type="evidence" value="ECO:0000318"/>
    <property type="project" value="GO_Central"/>
</dbReference>
<dbReference type="GO" id="GO:0009535">
    <property type="term" value="C:chloroplast thylakoid membrane"/>
    <property type="evidence" value="ECO:0000318"/>
    <property type="project" value="GO_Central"/>
</dbReference>
<dbReference type="EMBL" id="CM004398">
    <property type="protein sequence ID" value="OAY35357.1"/>
    <property type="molecule type" value="Genomic_DNA"/>
</dbReference>
<dbReference type="EMBL" id="CM004398">
    <property type="protein sequence ID" value="OAY35358.1"/>
    <property type="molecule type" value="Genomic_DNA"/>
</dbReference>
<keyword evidence="3" id="KW-0813">Transport</keyword>
<evidence type="ECO:0000256" key="7">
    <source>
        <dbReference type="ARBA" id="ARBA00022982"/>
    </source>
</evidence>
<dbReference type="GO" id="GO:0016671">
    <property type="term" value="F:oxidoreductase activity, acting on a sulfur group of donors, disulfide as acceptor"/>
    <property type="evidence" value="ECO:0000318"/>
    <property type="project" value="GO_Central"/>
</dbReference>
<organism evidence="14 15">
    <name type="scientific">Manihot esculenta</name>
    <name type="common">Cassava</name>
    <name type="synonym">Jatropha manihot</name>
    <dbReference type="NCBI Taxonomy" id="3983"/>
    <lineage>
        <taxon>Eukaryota</taxon>
        <taxon>Viridiplantae</taxon>
        <taxon>Streptophyta</taxon>
        <taxon>Embryophyta</taxon>
        <taxon>Tracheophyta</taxon>
        <taxon>Spermatophyta</taxon>
        <taxon>Magnoliopsida</taxon>
        <taxon>eudicotyledons</taxon>
        <taxon>Gunneridae</taxon>
        <taxon>Pentapetalae</taxon>
        <taxon>rosids</taxon>
        <taxon>fabids</taxon>
        <taxon>Malpighiales</taxon>
        <taxon>Euphorbiaceae</taxon>
        <taxon>Crotonoideae</taxon>
        <taxon>Manihoteae</taxon>
        <taxon>Manihot</taxon>
    </lineage>
</organism>
<name>A0A251JN64_MANES</name>
<accession>A0A251JN64</accession>
<comment type="similarity">
    <text evidence="2">Belongs to the thioredoxin family.</text>
</comment>
<dbReference type="AlphaFoldDB" id="A0A251JN64"/>
<keyword evidence="4" id="KW-0150">Chloroplast</keyword>
<dbReference type="Pfam" id="PF00085">
    <property type="entry name" value="Thioredoxin"/>
    <property type="match status" value="1"/>
</dbReference>
<keyword evidence="9" id="KW-0676">Redox-active center</keyword>
<evidence type="ECO:0000313" key="14">
    <source>
        <dbReference type="EMBL" id="OAY35358.1"/>
    </source>
</evidence>
<protein>
    <recommendedName>
        <fullName evidence="10">Thioredoxin-like protein HCF164, chloroplastic</fullName>
    </recommendedName>
    <alternativeName>
        <fullName evidence="11">Protein HIGH CHLOROPHYLL FLUORESCENCE 164</fullName>
    </alternativeName>
</protein>
<dbReference type="PANTHER" id="PTHR47353:SF1">
    <property type="entry name" value="THIOREDOXIN-LIKE PROTEIN HCF164, CHLOROPLASTIC"/>
    <property type="match status" value="1"/>
</dbReference>
<evidence type="ECO:0000256" key="2">
    <source>
        <dbReference type="ARBA" id="ARBA00008987"/>
    </source>
</evidence>
<feature type="region of interest" description="Disordered" evidence="12">
    <location>
        <begin position="45"/>
        <end position="84"/>
    </location>
</feature>
<feature type="domain" description="Thioredoxin" evidence="13">
    <location>
        <begin position="79"/>
        <end position="228"/>
    </location>
</feature>
<reference evidence="14 15" key="1">
    <citation type="submission" date="2016-02" db="EMBL/GenBank/DDBJ databases">
        <title>WGS assembly of Manihot esculenta.</title>
        <authorList>
            <person name="Bredeson J.V."/>
            <person name="Prochnik S.E."/>
            <person name="Lyons J.B."/>
            <person name="Schmutz J."/>
            <person name="Grimwood J."/>
            <person name="Vrebalov J."/>
            <person name="Bart R.S."/>
            <person name="Amuge T."/>
            <person name="Ferguson M.E."/>
            <person name="Green R."/>
            <person name="Putnam N."/>
            <person name="Stites J."/>
            <person name="Rounsley S."/>
            <person name="Rokhsar D.S."/>
        </authorList>
    </citation>
    <scope>NUCLEOTIDE SEQUENCE [LARGE SCALE GENOMIC DNA]</scope>
    <source>
        <strain evidence="15">cv. AM560-2</strain>
        <tissue evidence="14">Leaf</tissue>
    </source>
</reference>
<dbReference type="SUPFAM" id="SSF52833">
    <property type="entry name" value="Thioredoxin-like"/>
    <property type="match status" value="1"/>
</dbReference>
<gene>
    <name evidence="14" type="ORF">MANES_12G094700</name>
</gene>
<keyword evidence="5" id="KW-0934">Plastid</keyword>
<dbReference type="InterPro" id="IPR036249">
    <property type="entry name" value="Thioredoxin-like_sf"/>
</dbReference>
<evidence type="ECO:0000256" key="6">
    <source>
        <dbReference type="ARBA" id="ARBA00022946"/>
    </source>
</evidence>
<dbReference type="OrthoDB" id="2121326at2759"/>
<dbReference type="PANTHER" id="PTHR47353">
    <property type="entry name" value="THIOREDOXIN-LIKE PROTEIN HCF164, CHLOROPLASTIC"/>
    <property type="match status" value="1"/>
</dbReference>
<keyword evidence="8" id="KW-1015">Disulfide bond</keyword>
<evidence type="ECO:0000256" key="8">
    <source>
        <dbReference type="ARBA" id="ARBA00023157"/>
    </source>
</evidence>
<dbReference type="PROSITE" id="PS51352">
    <property type="entry name" value="THIOREDOXIN_2"/>
    <property type="match status" value="1"/>
</dbReference>
<dbReference type="Gramene" id="Manes.12G094700.3.v8.1">
    <property type="protein sequence ID" value="Manes.12G094700.3.v8.1.CDS"/>
    <property type="gene ID" value="Manes.12G094700.v8.1"/>
</dbReference>
<evidence type="ECO:0000256" key="4">
    <source>
        <dbReference type="ARBA" id="ARBA00022528"/>
    </source>
</evidence>
<dbReference type="Proteomes" id="UP000091857">
    <property type="component" value="Chromosome 12"/>
</dbReference>
<dbReference type="InterPro" id="IPR013766">
    <property type="entry name" value="Thioredoxin_domain"/>
</dbReference>
<evidence type="ECO:0000259" key="13">
    <source>
        <dbReference type="PROSITE" id="PS51352"/>
    </source>
</evidence>
<sequence length="260" mass="28730">MARVASNPLGLHRFRPYFQAAQPPLPLIQTSFPCQIKPRRFPTVVACQTDPNPTKTPTKEEELVEPASVSDTKSEGLSSSPGSGFPEFPNKDVNKQIAVVSVLAALGLFLSARLDFGVSLKDLSAAAVPYEEALSNGKPTVVEFYADWCEVCRELAPDVYKVEQQYKDRVNFVMLNVDNTKWEQELDEFGVEGIPHFAFLDKNGNEEGNVVGRFPRQYLLENVDALARGEASVPHARVVGQYSSAQSRNVHQVVDPRSHG</sequence>
<evidence type="ECO:0000313" key="15">
    <source>
        <dbReference type="Proteomes" id="UP000091857"/>
    </source>
</evidence>
<dbReference type="Gene3D" id="3.40.30.10">
    <property type="entry name" value="Glutaredoxin"/>
    <property type="match status" value="1"/>
</dbReference>
<evidence type="ECO:0000256" key="3">
    <source>
        <dbReference type="ARBA" id="ARBA00022448"/>
    </source>
</evidence>
<dbReference type="OMA" id="DNTKWLP"/>
<dbReference type="STRING" id="3983.A0A251JN64"/>
<evidence type="ECO:0000256" key="9">
    <source>
        <dbReference type="ARBA" id="ARBA00023284"/>
    </source>
</evidence>
<dbReference type="CDD" id="cd02950">
    <property type="entry name" value="TxlA"/>
    <property type="match status" value="1"/>
</dbReference>
<keyword evidence="15" id="KW-1185">Reference proteome</keyword>
<evidence type="ECO:0000256" key="5">
    <source>
        <dbReference type="ARBA" id="ARBA00022640"/>
    </source>
</evidence>
<evidence type="ECO:0000256" key="10">
    <source>
        <dbReference type="ARBA" id="ARBA00069209"/>
    </source>
</evidence>
<dbReference type="FunFam" id="3.40.30.10:FF:000145">
    <property type="entry name" value="thioredoxin-like protein HCF164, chloroplastic"/>
    <property type="match status" value="1"/>
</dbReference>
<comment type="subcellular location">
    <subcellularLocation>
        <location evidence="1">Plastid</location>
        <location evidence="1">Chloroplast</location>
    </subcellularLocation>
</comment>
<evidence type="ECO:0000256" key="11">
    <source>
        <dbReference type="ARBA" id="ARBA00077449"/>
    </source>
</evidence>